<feature type="region of interest" description="Disordered" evidence="1">
    <location>
        <begin position="612"/>
        <end position="657"/>
    </location>
</feature>
<dbReference type="Gene3D" id="3.40.630.30">
    <property type="match status" value="1"/>
</dbReference>
<feature type="compositionally biased region" description="Acidic residues" evidence="1">
    <location>
        <begin position="144"/>
        <end position="153"/>
    </location>
</feature>
<accession>A0A9P6EJF0</accession>
<protein>
    <submittedName>
        <fullName evidence="2">Uncharacterized protein</fullName>
    </submittedName>
</protein>
<feature type="compositionally biased region" description="Low complexity" evidence="1">
    <location>
        <begin position="634"/>
        <end position="648"/>
    </location>
</feature>
<proteinExistence type="predicted"/>
<feature type="compositionally biased region" description="Low complexity" evidence="1">
    <location>
        <begin position="552"/>
        <end position="568"/>
    </location>
</feature>
<comment type="caution">
    <text evidence="2">The sequence shown here is derived from an EMBL/GenBank/DDBJ whole genome shotgun (WGS) entry which is preliminary data.</text>
</comment>
<feature type="compositionally biased region" description="Low complexity" evidence="1">
    <location>
        <begin position="235"/>
        <end position="244"/>
    </location>
</feature>
<dbReference type="InterPro" id="IPR016181">
    <property type="entry name" value="Acyl_CoA_acyltransferase"/>
</dbReference>
<feature type="region of interest" description="Disordered" evidence="1">
    <location>
        <begin position="77"/>
        <end position="96"/>
    </location>
</feature>
<evidence type="ECO:0000256" key="1">
    <source>
        <dbReference type="SAM" id="MobiDB-lite"/>
    </source>
</evidence>
<dbReference type="Proteomes" id="UP000807306">
    <property type="component" value="Unassembled WGS sequence"/>
</dbReference>
<dbReference type="SUPFAM" id="SSF55729">
    <property type="entry name" value="Acyl-CoA N-acyltransferases (Nat)"/>
    <property type="match status" value="1"/>
</dbReference>
<organism evidence="2 3">
    <name type="scientific">Crepidotus variabilis</name>
    <dbReference type="NCBI Taxonomy" id="179855"/>
    <lineage>
        <taxon>Eukaryota</taxon>
        <taxon>Fungi</taxon>
        <taxon>Dikarya</taxon>
        <taxon>Basidiomycota</taxon>
        <taxon>Agaricomycotina</taxon>
        <taxon>Agaricomycetes</taxon>
        <taxon>Agaricomycetidae</taxon>
        <taxon>Agaricales</taxon>
        <taxon>Agaricineae</taxon>
        <taxon>Crepidotaceae</taxon>
        <taxon>Crepidotus</taxon>
    </lineage>
</organism>
<gene>
    <name evidence="2" type="ORF">CPB83DRAFT_834575</name>
</gene>
<evidence type="ECO:0000313" key="3">
    <source>
        <dbReference type="Proteomes" id="UP000807306"/>
    </source>
</evidence>
<reference evidence="2" key="1">
    <citation type="submission" date="2020-11" db="EMBL/GenBank/DDBJ databases">
        <authorList>
            <consortium name="DOE Joint Genome Institute"/>
            <person name="Ahrendt S."/>
            <person name="Riley R."/>
            <person name="Andreopoulos W."/>
            <person name="Labutti K."/>
            <person name="Pangilinan J."/>
            <person name="Ruiz-Duenas F.J."/>
            <person name="Barrasa J.M."/>
            <person name="Sanchez-Garcia M."/>
            <person name="Camarero S."/>
            <person name="Miyauchi S."/>
            <person name="Serrano A."/>
            <person name="Linde D."/>
            <person name="Babiker R."/>
            <person name="Drula E."/>
            <person name="Ayuso-Fernandez I."/>
            <person name="Pacheco R."/>
            <person name="Padilla G."/>
            <person name="Ferreira P."/>
            <person name="Barriuso J."/>
            <person name="Kellner H."/>
            <person name="Castanera R."/>
            <person name="Alfaro M."/>
            <person name="Ramirez L."/>
            <person name="Pisabarro A.G."/>
            <person name="Kuo A."/>
            <person name="Tritt A."/>
            <person name="Lipzen A."/>
            <person name="He G."/>
            <person name="Yan M."/>
            <person name="Ng V."/>
            <person name="Cullen D."/>
            <person name="Martin F."/>
            <person name="Rosso M.-N."/>
            <person name="Henrissat B."/>
            <person name="Hibbett D."/>
            <person name="Martinez A.T."/>
            <person name="Grigoriev I.V."/>
        </authorList>
    </citation>
    <scope>NUCLEOTIDE SEQUENCE</scope>
    <source>
        <strain evidence="2">CBS 506.95</strain>
    </source>
</reference>
<sequence>MFDLDEPAQDVPPPQQKVYVRRGLGGLDDDLDLLQTYFKDLQTMTVETSMSTDLDLLTFAISAHYFGVIMLKTSTKKVTSPSSSPHSQSFPPSNAPAVRFEEDVFPDSSAQIAPIITEEQFLALPEEEQKARWREAFRAKIEGELDSDDEDEPGPSSRIQHFPPSTSLAREAAALSSDLHPEGHRFKGKMREPDLFIRPIPFAPQTRPTPSTEVFGDSADDLINWPDDASDADDPPSSIGDSSSCHGDESSAEDVFSPFETDAFGDIDAFSPVQNDFGREYLEPEAGPVARLPEIPQDPAVKKMIMESAIKLQLQMQAKTVCLYEEKKARKAARASRAPPPLVQAPALASWGNAGLFIGDASSNADITTKTRPIGLVYLTSSQNFSDFLHLGECNIGLYIAPEHRNLPEVKTAVNTVIEDAFRDHDCHRLQAILVDHKDKLDFLTLFTSVGFRREGTRRHAYFSPITSEWKDVTYLAILVTEWVYDHSTRSDTRLLPTSLWDEVLTRHQREQEEIIQLEERKFGYGSSSLKRTSSMETIREMTAPTPLNLDSGAESSGFSTDSSTSSAIFNPKRRKLTATPLHMSSGFNRRRTSLSSESGFDSDWEAPIFGNVNMNAQRSPSFRGTGNSEGTSKRSSGFGSDSSSSSKEVWDMMNDF</sequence>
<feature type="compositionally biased region" description="Polar residues" evidence="1">
    <location>
        <begin position="613"/>
        <end position="631"/>
    </location>
</feature>
<feature type="region of interest" description="Disordered" evidence="1">
    <location>
        <begin position="143"/>
        <end position="168"/>
    </location>
</feature>
<name>A0A9P6EJF0_9AGAR</name>
<feature type="region of interest" description="Disordered" evidence="1">
    <location>
        <begin position="544"/>
        <end position="599"/>
    </location>
</feature>
<dbReference type="AlphaFoldDB" id="A0A9P6EJF0"/>
<dbReference type="EMBL" id="MU157842">
    <property type="protein sequence ID" value="KAF9529990.1"/>
    <property type="molecule type" value="Genomic_DNA"/>
</dbReference>
<feature type="region of interest" description="Disordered" evidence="1">
    <location>
        <begin position="201"/>
        <end position="253"/>
    </location>
</feature>
<keyword evidence="3" id="KW-1185">Reference proteome</keyword>
<evidence type="ECO:0000313" key="2">
    <source>
        <dbReference type="EMBL" id="KAF9529990.1"/>
    </source>
</evidence>
<dbReference type="OrthoDB" id="64477at2759"/>
<feature type="compositionally biased region" description="Low complexity" evidence="1">
    <location>
        <begin position="77"/>
        <end position="92"/>
    </location>
</feature>